<organism evidence="2 3">
    <name type="scientific">Heterorhabditis bacteriophora</name>
    <name type="common">Entomopathogenic nematode worm</name>
    <dbReference type="NCBI Taxonomy" id="37862"/>
    <lineage>
        <taxon>Eukaryota</taxon>
        <taxon>Metazoa</taxon>
        <taxon>Ecdysozoa</taxon>
        <taxon>Nematoda</taxon>
        <taxon>Chromadorea</taxon>
        <taxon>Rhabditida</taxon>
        <taxon>Rhabditina</taxon>
        <taxon>Rhabditomorpha</taxon>
        <taxon>Strongyloidea</taxon>
        <taxon>Heterorhabditidae</taxon>
        <taxon>Heterorhabditis</taxon>
    </lineage>
</organism>
<protein>
    <submittedName>
        <fullName evidence="3">ABC transporter permease</fullName>
    </submittedName>
</protein>
<keyword evidence="2" id="KW-1185">Reference proteome</keyword>
<dbReference type="AlphaFoldDB" id="A0A1I7X2F1"/>
<reference evidence="3" key="1">
    <citation type="submission" date="2016-11" db="UniProtKB">
        <authorList>
            <consortium name="WormBaseParasite"/>
        </authorList>
    </citation>
    <scope>IDENTIFICATION</scope>
</reference>
<keyword evidence="1" id="KW-0472">Membrane</keyword>
<feature type="transmembrane region" description="Helical" evidence="1">
    <location>
        <begin position="20"/>
        <end position="41"/>
    </location>
</feature>
<dbReference type="WBParaSite" id="Hba_11649">
    <property type="protein sequence ID" value="Hba_11649"/>
    <property type="gene ID" value="Hba_11649"/>
</dbReference>
<dbReference type="Proteomes" id="UP000095283">
    <property type="component" value="Unplaced"/>
</dbReference>
<proteinExistence type="predicted"/>
<feature type="transmembrane region" description="Helical" evidence="1">
    <location>
        <begin position="78"/>
        <end position="99"/>
    </location>
</feature>
<evidence type="ECO:0000313" key="2">
    <source>
        <dbReference type="Proteomes" id="UP000095283"/>
    </source>
</evidence>
<name>A0A1I7X2F1_HETBA</name>
<accession>A0A1I7X2F1</accession>
<evidence type="ECO:0000313" key="3">
    <source>
        <dbReference type="WBParaSite" id="Hba_11649"/>
    </source>
</evidence>
<keyword evidence="1" id="KW-1133">Transmembrane helix</keyword>
<sequence length="106" mass="12265">MVSGKNYVMKMLFYSISPRVSFLISIIISLVMYILSYPYSITSHPVLPYNGKFYLLFNFSHPLIFLQRVSMFSASGQASLWVMNGVITMAGIILWLAYFPRLKMYK</sequence>
<keyword evidence="1" id="KW-0812">Transmembrane</keyword>
<evidence type="ECO:0000256" key="1">
    <source>
        <dbReference type="SAM" id="Phobius"/>
    </source>
</evidence>